<sequence>MQKIIYLFLLHTLWGFSQETKVSVDSISQEKTINYYSEDTDLVGRYEIYYANGLLKEKGQTAYEFGCGMKSGTFEFFTKNGKLLKTEVYNNWLKNLGDGCHSTIHDITVNEYHENGKLKAEKKYQSSYEAGEKNKVGVWRDFDTYGYVNNTTSYPWTYPHKELPNNIIKAEKALVTLFEKLKNSEPRIRYESVAPSFEKELLVTLNLQNSWQYPFQELSKKIRILSSKDSLIRTFAWDEREGGSRHNMKSYIQYKNNHILQIENLRDNEEENGFRNATIDEIVAFDNGYFILGWGSFGSGAMHLIITYYKFINGILKPWPIFENNKTEYGIEISRGDKFNLKIDPELQQITFNETLYNEDMGYYYQTGKLTTLAFIDRLNIFVKKEEK</sequence>
<keyword evidence="2" id="KW-1185">Reference proteome</keyword>
<dbReference type="EMBL" id="CP040749">
    <property type="protein sequence ID" value="QCX40664.1"/>
    <property type="molecule type" value="Genomic_DNA"/>
</dbReference>
<dbReference type="RefSeq" id="WP_138951851.1">
    <property type="nucleotide sequence ID" value="NZ_CP040749.1"/>
</dbReference>
<evidence type="ECO:0000313" key="2">
    <source>
        <dbReference type="Proteomes" id="UP000306229"/>
    </source>
</evidence>
<gene>
    <name evidence="1" type="ORF">FF125_20285</name>
</gene>
<dbReference type="OrthoDB" id="1421831at2"/>
<organism evidence="1 2">
    <name type="scientific">Aureibaculum algae</name>
    <dbReference type="NCBI Taxonomy" id="2584122"/>
    <lineage>
        <taxon>Bacteria</taxon>
        <taxon>Pseudomonadati</taxon>
        <taxon>Bacteroidota</taxon>
        <taxon>Flavobacteriia</taxon>
        <taxon>Flavobacteriales</taxon>
        <taxon>Flavobacteriaceae</taxon>
        <taxon>Aureibaculum</taxon>
    </lineage>
</organism>
<dbReference type="AlphaFoldDB" id="A0A5B7TZ48"/>
<dbReference type="Proteomes" id="UP000306229">
    <property type="component" value="Chromosome"/>
</dbReference>
<proteinExistence type="predicted"/>
<dbReference type="Gene3D" id="3.90.930.1">
    <property type="match status" value="1"/>
</dbReference>
<accession>A0A5B7TZ48</accession>
<evidence type="ECO:0008006" key="3">
    <source>
        <dbReference type="Google" id="ProtNLM"/>
    </source>
</evidence>
<protein>
    <recommendedName>
        <fullName evidence="3">MORN repeat variant</fullName>
    </recommendedName>
</protein>
<reference evidence="1 2" key="1">
    <citation type="submission" date="2019-05" db="EMBL/GenBank/DDBJ databases">
        <title>Algicella ahnfeltiae gen. nov., sp. nov., a novel marine bacterium of the family Flavobacteriaceae isolated from a red alga.</title>
        <authorList>
            <person name="Nedashkovskaya O.I."/>
            <person name="Kukhlevskiy A.D."/>
            <person name="Kim S.-G."/>
            <person name="Zhukova N.V."/>
            <person name="Mikhailov V.V."/>
        </authorList>
    </citation>
    <scope>NUCLEOTIDE SEQUENCE [LARGE SCALE GENOMIC DNA]</scope>
    <source>
        <strain evidence="1 2">10Alg115</strain>
    </source>
</reference>
<evidence type="ECO:0000313" key="1">
    <source>
        <dbReference type="EMBL" id="QCX40664.1"/>
    </source>
</evidence>
<dbReference type="KEGG" id="fbe:FF125_20285"/>
<name>A0A5B7TZ48_9FLAO</name>